<protein>
    <submittedName>
        <fullName evidence="2">Uncharacterized protein</fullName>
    </submittedName>
</protein>
<evidence type="ECO:0000256" key="1">
    <source>
        <dbReference type="SAM" id="MobiDB-lite"/>
    </source>
</evidence>
<dbReference type="GO" id="GO:0072659">
    <property type="term" value="P:protein localization to plasma membrane"/>
    <property type="evidence" value="ECO:0007669"/>
    <property type="project" value="TreeGrafter"/>
</dbReference>
<accession>A0A673T4R8</accession>
<evidence type="ECO:0000313" key="3">
    <source>
        <dbReference type="Proteomes" id="UP000472268"/>
    </source>
</evidence>
<keyword evidence="3" id="KW-1185">Reference proteome</keyword>
<feature type="compositionally biased region" description="Polar residues" evidence="1">
    <location>
        <begin position="33"/>
        <end position="68"/>
    </location>
</feature>
<feature type="compositionally biased region" description="Polar residues" evidence="1">
    <location>
        <begin position="76"/>
        <end position="107"/>
    </location>
</feature>
<dbReference type="PANTHER" id="PTHR16830">
    <property type="entry name" value="SH2 CONTAINING ADAPTOR PRAM-1 RELATED"/>
    <property type="match status" value="1"/>
</dbReference>
<dbReference type="Proteomes" id="UP000472268">
    <property type="component" value="Chromosome 8"/>
</dbReference>
<dbReference type="InterPro" id="IPR043443">
    <property type="entry name" value="FYB1/2-like"/>
</dbReference>
<feature type="region of interest" description="Disordered" evidence="1">
    <location>
        <begin position="18"/>
        <end position="107"/>
    </location>
</feature>
<reference evidence="2" key="3">
    <citation type="submission" date="2025-09" db="UniProtKB">
        <authorList>
            <consortium name="Ensembl"/>
        </authorList>
    </citation>
    <scope>IDENTIFICATION</scope>
</reference>
<dbReference type="GO" id="GO:0007229">
    <property type="term" value="P:integrin-mediated signaling pathway"/>
    <property type="evidence" value="ECO:0007669"/>
    <property type="project" value="InterPro"/>
</dbReference>
<dbReference type="Ensembl" id="ENSSSUT00005007919.1">
    <property type="protein sequence ID" value="ENSSSUP00005006873.1"/>
    <property type="gene ID" value="ENSSSUG00005004442.1"/>
</dbReference>
<dbReference type="OMA" id="ISETHRE"/>
<dbReference type="AlphaFoldDB" id="A0A673T4R8"/>
<proteinExistence type="predicted"/>
<sequence length="380" mass="41941">NDETLNFKELQAKFQKFDVPSLPRPTKVPARISQKSDIGNAQSTRVLANGKPLSSNHHQLPQYCSSGEPQPLQPQEMKSAQSSKIQKCSNFSDPPERSTGSAVKSQKTSLLLDVNQSNADITDESSVMVTDSFRDKLWNWEKVSSQKSGMSLAFVPASPGRKAFHLEEQKSIGLFPEEPRRKLGTKGAQTLLSQKHFLAPQNPLASFQDPTSLPFQHDRKSLETLDPERSPVGNPCQPVYESELASQAPEKQPDDRQHQLLKTKSLPSITSLGPPPPKPPKPPVVNLQAFRRRAAAVARIHTEGKKKHSNLSSPVLLSAEFEEPHNYEATISYLKHSGNSINLCTAKEIADCKSAQPINTVTLYSHFSVFVLPLESADSL</sequence>
<reference evidence="2 3" key="1">
    <citation type="submission" date="2019-05" db="EMBL/GenBank/DDBJ databases">
        <title>A Chromosome-scale Meerkat (S. suricatta) Genome Assembly.</title>
        <authorList>
            <person name="Dudchenko O."/>
            <person name="Lieberman Aiden E."/>
            <person name="Tung J."/>
            <person name="Barreiro L.B."/>
            <person name="Clutton-Brock T.H."/>
        </authorList>
    </citation>
    <scope>NUCLEOTIDE SEQUENCE [LARGE SCALE GENOMIC DNA]</scope>
</reference>
<reference evidence="2" key="2">
    <citation type="submission" date="2025-08" db="UniProtKB">
        <authorList>
            <consortium name="Ensembl"/>
        </authorList>
    </citation>
    <scope>IDENTIFICATION</scope>
</reference>
<organism evidence="2 3">
    <name type="scientific">Suricata suricatta</name>
    <name type="common">Meerkat</name>
    <dbReference type="NCBI Taxonomy" id="37032"/>
    <lineage>
        <taxon>Eukaryota</taxon>
        <taxon>Metazoa</taxon>
        <taxon>Chordata</taxon>
        <taxon>Craniata</taxon>
        <taxon>Vertebrata</taxon>
        <taxon>Euteleostomi</taxon>
        <taxon>Mammalia</taxon>
        <taxon>Eutheria</taxon>
        <taxon>Laurasiatheria</taxon>
        <taxon>Carnivora</taxon>
        <taxon>Feliformia</taxon>
        <taxon>Herpestidae</taxon>
        <taxon>Suricata</taxon>
    </lineage>
</organism>
<dbReference type="GO" id="GO:0050852">
    <property type="term" value="P:T cell receptor signaling pathway"/>
    <property type="evidence" value="ECO:0007669"/>
    <property type="project" value="TreeGrafter"/>
</dbReference>
<dbReference type="GO" id="GO:0005886">
    <property type="term" value="C:plasma membrane"/>
    <property type="evidence" value="ECO:0007669"/>
    <property type="project" value="InterPro"/>
</dbReference>
<evidence type="ECO:0000313" key="2">
    <source>
        <dbReference type="Ensembl" id="ENSSSUP00005006873.1"/>
    </source>
</evidence>
<dbReference type="PANTHER" id="PTHR16830:SF1">
    <property type="entry name" value="FYN-BINDING PROTEIN 2"/>
    <property type="match status" value="1"/>
</dbReference>
<name>A0A673T4R8_SURSU</name>